<dbReference type="PANTHER" id="PTHR33055">
    <property type="entry name" value="TRANSPOSASE FOR INSERTION SEQUENCE ELEMENT IS1111A"/>
    <property type="match status" value="1"/>
</dbReference>
<reference evidence="4 6" key="1">
    <citation type="submission" date="2023-08" db="EMBL/GenBank/DDBJ databases">
        <title>Comparative genomics and taxonomic characterization of three novel marine species of genus Marivirga.</title>
        <authorList>
            <person name="Muhammad N."/>
            <person name="Kim S.-G."/>
        </authorList>
    </citation>
    <scope>NUCLEOTIDE SEQUENCE [LARGE SCALE GENOMIC DNA]</scope>
    <source>
        <strain evidence="4 6">BDSF4-3</strain>
    </source>
</reference>
<evidence type="ECO:0000256" key="1">
    <source>
        <dbReference type="SAM" id="Coils"/>
    </source>
</evidence>
<gene>
    <name evidence="4" type="ORF">QYS49_34300</name>
    <name evidence="5" type="ORF">QYS49_35205</name>
</gene>
<dbReference type="KEGG" id="msaa:QYS49_35205"/>
<dbReference type="RefSeq" id="WP_308350911.1">
    <property type="nucleotide sequence ID" value="NZ_CP129971.1"/>
</dbReference>
<feature type="coiled-coil region" evidence="1">
    <location>
        <begin position="177"/>
        <end position="204"/>
    </location>
</feature>
<evidence type="ECO:0000313" key="6">
    <source>
        <dbReference type="Proteomes" id="UP001230496"/>
    </source>
</evidence>
<dbReference type="GO" id="GO:0004803">
    <property type="term" value="F:transposase activity"/>
    <property type="evidence" value="ECO:0007669"/>
    <property type="project" value="InterPro"/>
</dbReference>
<dbReference type="KEGG" id="msaa:QYS49_34300"/>
<evidence type="ECO:0000313" key="4">
    <source>
        <dbReference type="EMBL" id="WMN12689.1"/>
    </source>
</evidence>
<keyword evidence="6" id="KW-1185">Reference proteome</keyword>
<sequence>MNYSNFIGIDISKTVLDIALLTMEGEIISVQWSNDRTSLLKEFEQFFTEYNLKKENTLICAEHTGHFGNKLLDVALSLDLDFWLESPYDIRHSQGLIRGKNDRVDAVRIAEYARRFVDKVRLIKSNSKAINQIKHLHTERSLLLQDMAKYKAQLKQEDGFLDLDYFKDKKKRILKLTSCLQKAIKQVENKIDEIIKNDEEIQASFTKIVSVEGVGKQTAIATIVATDNFRKFENPKKFACHVGCAPFSYNSGSSIRSRNKVSPKANKNLKTLYHMAALSILSTKGELRQYYDRKIDEGKNKMSVLNAIRSKIIHRIFAVIRDNRKYEKNYTHILA</sequence>
<evidence type="ECO:0000313" key="5">
    <source>
        <dbReference type="EMBL" id="WMN12988.1"/>
    </source>
</evidence>
<dbReference type="NCBIfam" id="NF033542">
    <property type="entry name" value="transpos_IS110"/>
    <property type="match status" value="1"/>
</dbReference>
<dbReference type="Proteomes" id="UP001230496">
    <property type="component" value="Chromosome"/>
</dbReference>
<dbReference type="PANTHER" id="PTHR33055:SF3">
    <property type="entry name" value="PUTATIVE TRANSPOSASE FOR IS117-RELATED"/>
    <property type="match status" value="1"/>
</dbReference>
<dbReference type="InterPro" id="IPR003346">
    <property type="entry name" value="Transposase_20"/>
</dbReference>
<dbReference type="InterPro" id="IPR002525">
    <property type="entry name" value="Transp_IS110-like_N"/>
</dbReference>
<protein>
    <submittedName>
        <fullName evidence="4">IS110 family transposase</fullName>
    </submittedName>
</protein>
<keyword evidence="1" id="KW-0175">Coiled coil</keyword>
<proteinExistence type="predicted"/>
<evidence type="ECO:0000259" key="3">
    <source>
        <dbReference type="Pfam" id="PF02371"/>
    </source>
</evidence>
<dbReference type="GO" id="GO:0006313">
    <property type="term" value="P:DNA transposition"/>
    <property type="evidence" value="ECO:0007669"/>
    <property type="project" value="InterPro"/>
</dbReference>
<evidence type="ECO:0000259" key="2">
    <source>
        <dbReference type="Pfam" id="PF01548"/>
    </source>
</evidence>
<dbReference type="EMBL" id="CP129971">
    <property type="protein sequence ID" value="WMN12988.1"/>
    <property type="molecule type" value="Genomic_DNA"/>
</dbReference>
<dbReference type="AlphaFoldDB" id="A0AA51REL4"/>
<dbReference type="InterPro" id="IPR047650">
    <property type="entry name" value="Transpos_IS110"/>
</dbReference>
<accession>A0AA51REL4</accession>
<dbReference type="EMBL" id="CP129971">
    <property type="protein sequence ID" value="WMN12689.1"/>
    <property type="molecule type" value="Genomic_DNA"/>
</dbReference>
<organism evidence="4 6">
    <name type="scientific">Marivirga salinarum</name>
    <dbReference type="NCBI Taxonomy" id="3059078"/>
    <lineage>
        <taxon>Bacteria</taxon>
        <taxon>Pseudomonadati</taxon>
        <taxon>Bacteroidota</taxon>
        <taxon>Cytophagia</taxon>
        <taxon>Cytophagales</taxon>
        <taxon>Marivirgaceae</taxon>
        <taxon>Marivirga</taxon>
    </lineage>
</organism>
<dbReference type="Pfam" id="PF01548">
    <property type="entry name" value="DEDD_Tnp_IS110"/>
    <property type="match status" value="1"/>
</dbReference>
<dbReference type="GO" id="GO:0003677">
    <property type="term" value="F:DNA binding"/>
    <property type="evidence" value="ECO:0007669"/>
    <property type="project" value="InterPro"/>
</dbReference>
<dbReference type="Pfam" id="PF02371">
    <property type="entry name" value="Transposase_20"/>
    <property type="match status" value="1"/>
</dbReference>
<name>A0AA51REL4_9BACT</name>
<feature type="domain" description="Transposase IS110-like N-terminal" evidence="2">
    <location>
        <begin position="7"/>
        <end position="156"/>
    </location>
</feature>
<feature type="domain" description="Transposase IS116/IS110/IS902 C-terminal" evidence="3">
    <location>
        <begin position="208"/>
        <end position="291"/>
    </location>
</feature>